<dbReference type="GO" id="GO:0005886">
    <property type="term" value="C:plasma membrane"/>
    <property type="evidence" value="ECO:0007669"/>
    <property type="project" value="TreeGrafter"/>
</dbReference>
<dbReference type="PROSITE" id="PS50885">
    <property type="entry name" value="HAMP"/>
    <property type="match status" value="1"/>
</dbReference>
<keyword evidence="8" id="KW-0472">Membrane</keyword>
<dbReference type="RefSeq" id="WP_165833056.1">
    <property type="nucleotide sequence ID" value="NZ_CALXNT010000033.1"/>
</dbReference>
<sequence length="591" mass="65867">MARKDTVLLFVPAIIGVIIIFSIFLLDIQLANFKKAYFQEIAEETRHNNAFLVRAFRELLETKQLDKMRRMLSGNHGPNPMIVKIIARGKGAIMESEGVPGYLSEHIREPEIKNIFKGNRDEDVVVKFDRTLNSFMVYHSVRFRIGEQDYVLVMASKCNSMTLLMRQTRRGILILTALGVLSTLALVTYFCYWIRSPLNRLFASMSKIAAGELEYPVYVPRSGLIREIALCLQTLTEQLKKQIVSLRDDANERKAILNSLTEAVLLVDAAGKIGQWNRTACELFFPGTNPECAALPDCPEELRECIRKTGEHGAYSGELILRRGDREYQLLVNAVSFVRDEQRFFLISATDLSEIRKLEAYRREFIAAISHEMKTPLTGIVGAVDAINSGALDHEEYKVRCIDTLTKQSERLHTLLVNFLTLTSLENTRGRAEDDFLPVRPLAVVRSAIEVCRPVAEAAGITVEAGPCVSAEFPGDALLLQQALNNLIANAVLHSGTERIEVSASATEDGRIDFCVRDYGCGIPAEHQDRIFKRFYRVPSGSRKQPGSGIGLAIVKHVALYHHGTVFVRSVPGQGAEFHIVLPAGNPGLPG</sequence>
<evidence type="ECO:0000259" key="10">
    <source>
        <dbReference type="PROSITE" id="PS50885"/>
    </source>
</evidence>
<protein>
    <recommendedName>
        <fullName evidence="3">histidine kinase</fullName>
        <ecNumber evidence="3">2.7.13.3</ecNumber>
    </recommendedName>
</protein>
<dbReference type="InterPro" id="IPR005467">
    <property type="entry name" value="His_kinase_dom"/>
</dbReference>
<dbReference type="Gene3D" id="6.10.340.10">
    <property type="match status" value="1"/>
</dbReference>
<keyword evidence="7" id="KW-0902">Two-component regulatory system</keyword>
<dbReference type="SUPFAM" id="SSF55874">
    <property type="entry name" value="ATPase domain of HSP90 chaperone/DNA topoisomerase II/histidine kinase"/>
    <property type="match status" value="1"/>
</dbReference>
<accession>A0A2U1AT30</accession>
<evidence type="ECO:0000256" key="4">
    <source>
        <dbReference type="ARBA" id="ARBA00022553"/>
    </source>
</evidence>
<dbReference type="GeneID" id="78295941"/>
<feature type="transmembrane region" description="Helical" evidence="8">
    <location>
        <begin position="171"/>
        <end position="195"/>
    </location>
</feature>
<evidence type="ECO:0000256" key="3">
    <source>
        <dbReference type="ARBA" id="ARBA00012438"/>
    </source>
</evidence>
<reference evidence="11 14" key="2">
    <citation type="submission" date="2020-04" db="EMBL/GenBank/DDBJ databases">
        <authorList>
            <person name="Hitch T.C.A."/>
            <person name="Wylensek D."/>
            <person name="Clavel T."/>
        </authorList>
    </citation>
    <scope>NUCLEOTIDE SEQUENCE [LARGE SCALE GENOMIC DNA]</scope>
    <source>
        <strain evidence="11 14">COR2-253-APC-1A</strain>
    </source>
</reference>
<dbReference type="GO" id="GO:0000155">
    <property type="term" value="F:phosphorelay sensor kinase activity"/>
    <property type="evidence" value="ECO:0007669"/>
    <property type="project" value="InterPro"/>
</dbReference>
<evidence type="ECO:0000313" key="13">
    <source>
        <dbReference type="Proteomes" id="UP000245959"/>
    </source>
</evidence>
<keyword evidence="5" id="KW-0808">Transferase</keyword>
<organism evidence="12 13">
    <name type="scientific">Victivallis vadensis</name>
    <dbReference type="NCBI Taxonomy" id="172901"/>
    <lineage>
        <taxon>Bacteria</taxon>
        <taxon>Pseudomonadati</taxon>
        <taxon>Lentisphaerota</taxon>
        <taxon>Lentisphaeria</taxon>
        <taxon>Victivallales</taxon>
        <taxon>Victivallaceae</taxon>
        <taxon>Victivallis</taxon>
    </lineage>
</organism>
<keyword evidence="8" id="KW-1133">Transmembrane helix</keyword>
<dbReference type="InterPro" id="IPR036890">
    <property type="entry name" value="HATPase_C_sf"/>
</dbReference>
<reference evidence="12 13" key="1">
    <citation type="submission" date="2018-04" db="EMBL/GenBank/DDBJ databases">
        <title>Genomic Encyclopedia of Type Strains, Phase IV (KMG-IV): sequencing the most valuable type-strain genomes for metagenomic binning, comparative biology and taxonomic classification.</title>
        <authorList>
            <person name="Goeker M."/>
        </authorList>
    </citation>
    <scope>NUCLEOTIDE SEQUENCE [LARGE SCALE GENOMIC DNA]</scope>
    <source>
        <strain evidence="12 13">DSM 14823</strain>
    </source>
</reference>
<feature type="transmembrane region" description="Helical" evidence="8">
    <location>
        <begin position="6"/>
        <end position="26"/>
    </location>
</feature>
<dbReference type="InterPro" id="IPR003660">
    <property type="entry name" value="HAMP_dom"/>
</dbReference>
<keyword evidence="13" id="KW-1185">Reference proteome</keyword>
<dbReference type="AlphaFoldDB" id="A0A2U1AT30"/>
<dbReference type="SUPFAM" id="SSF47384">
    <property type="entry name" value="Homodimeric domain of signal transducing histidine kinase"/>
    <property type="match status" value="1"/>
</dbReference>
<comment type="catalytic activity">
    <reaction evidence="1">
        <text>ATP + protein L-histidine = ADP + protein N-phospho-L-histidine.</text>
        <dbReference type="EC" id="2.7.13.3"/>
    </reaction>
</comment>
<feature type="domain" description="HAMP" evidence="10">
    <location>
        <begin position="192"/>
        <end position="244"/>
    </location>
</feature>
<keyword evidence="6" id="KW-0418">Kinase</keyword>
<name>A0A2U1AT30_9BACT</name>
<dbReference type="PRINTS" id="PR00344">
    <property type="entry name" value="BCTRLSENSOR"/>
</dbReference>
<dbReference type="Pfam" id="PF02518">
    <property type="entry name" value="HATPase_c"/>
    <property type="match status" value="1"/>
</dbReference>
<evidence type="ECO:0000256" key="1">
    <source>
        <dbReference type="ARBA" id="ARBA00000085"/>
    </source>
</evidence>
<dbReference type="SMART" id="SM00387">
    <property type="entry name" value="HATPase_c"/>
    <property type="match status" value="1"/>
</dbReference>
<comment type="caution">
    <text evidence="12">The sequence shown here is derived from an EMBL/GenBank/DDBJ whole genome shotgun (WGS) entry which is preliminary data.</text>
</comment>
<evidence type="ECO:0000256" key="8">
    <source>
        <dbReference type="SAM" id="Phobius"/>
    </source>
</evidence>
<dbReference type="PROSITE" id="PS50109">
    <property type="entry name" value="HIS_KIN"/>
    <property type="match status" value="1"/>
</dbReference>
<dbReference type="EMBL" id="QEKH01000020">
    <property type="protein sequence ID" value="PVY39562.1"/>
    <property type="molecule type" value="Genomic_DNA"/>
</dbReference>
<dbReference type="InterPro" id="IPR003594">
    <property type="entry name" value="HATPase_dom"/>
</dbReference>
<feature type="domain" description="Histidine kinase" evidence="9">
    <location>
        <begin position="368"/>
        <end position="586"/>
    </location>
</feature>
<gene>
    <name evidence="12" type="ORF">C8D82_12038</name>
    <name evidence="11" type="ORF">HF882_07070</name>
</gene>
<dbReference type="InterPro" id="IPR036097">
    <property type="entry name" value="HisK_dim/P_sf"/>
</dbReference>
<dbReference type="Pfam" id="PF00512">
    <property type="entry name" value="HisKA"/>
    <property type="match status" value="1"/>
</dbReference>
<dbReference type="InterPro" id="IPR004358">
    <property type="entry name" value="Sig_transdc_His_kin-like_C"/>
</dbReference>
<dbReference type="Proteomes" id="UP000576225">
    <property type="component" value="Unassembled WGS sequence"/>
</dbReference>
<dbReference type="SUPFAM" id="SSF55785">
    <property type="entry name" value="PYP-like sensor domain (PAS domain)"/>
    <property type="match status" value="1"/>
</dbReference>
<evidence type="ECO:0000256" key="7">
    <source>
        <dbReference type="ARBA" id="ARBA00023012"/>
    </source>
</evidence>
<dbReference type="CDD" id="cd00082">
    <property type="entry name" value="HisKA"/>
    <property type="match status" value="1"/>
</dbReference>
<dbReference type="PANTHER" id="PTHR45453">
    <property type="entry name" value="PHOSPHATE REGULON SENSOR PROTEIN PHOR"/>
    <property type="match status" value="1"/>
</dbReference>
<dbReference type="Gene3D" id="3.30.450.20">
    <property type="entry name" value="PAS domain"/>
    <property type="match status" value="1"/>
</dbReference>
<evidence type="ECO:0000313" key="11">
    <source>
        <dbReference type="EMBL" id="NMD86342.1"/>
    </source>
</evidence>
<evidence type="ECO:0000259" key="9">
    <source>
        <dbReference type="PROSITE" id="PS50109"/>
    </source>
</evidence>
<dbReference type="Gene3D" id="3.30.565.10">
    <property type="entry name" value="Histidine kinase-like ATPase, C-terminal domain"/>
    <property type="match status" value="1"/>
</dbReference>
<dbReference type="PANTHER" id="PTHR45453:SF1">
    <property type="entry name" value="PHOSPHATE REGULON SENSOR PROTEIN PHOR"/>
    <property type="match status" value="1"/>
</dbReference>
<proteinExistence type="predicted"/>
<evidence type="ECO:0000313" key="14">
    <source>
        <dbReference type="Proteomes" id="UP000576225"/>
    </source>
</evidence>
<dbReference type="SMART" id="SM00388">
    <property type="entry name" value="HisKA"/>
    <property type="match status" value="1"/>
</dbReference>
<evidence type="ECO:0000256" key="2">
    <source>
        <dbReference type="ARBA" id="ARBA00004370"/>
    </source>
</evidence>
<comment type="subcellular location">
    <subcellularLocation>
        <location evidence="2">Membrane</location>
    </subcellularLocation>
</comment>
<dbReference type="EMBL" id="JABAEW010000010">
    <property type="protein sequence ID" value="NMD86342.1"/>
    <property type="molecule type" value="Genomic_DNA"/>
</dbReference>
<keyword evidence="4" id="KW-0597">Phosphoprotein</keyword>
<keyword evidence="8" id="KW-0812">Transmembrane</keyword>
<dbReference type="InterPro" id="IPR050351">
    <property type="entry name" value="BphY/WalK/GraS-like"/>
</dbReference>
<dbReference type="InterPro" id="IPR035965">
    <property type="entry name" value="PAS-like_dom_sf"/>
</dbReference>
<evidence type="ECO:0000313" key="12">
    <source>
        <dbReference type="EMBL" id="PVY39562.1"/>
    </source>
</evidence>
<dbReference type="Proteomes" id="UP000245959">
    <property type="component" value="Unassembled WGS sequence"/>
</dbReference>
<dbReference type="Gene3D" id="1.10.287.130">
    <property type="match status" value="1"/>
</dbReference>
<evidence type="ECO:0000256" key="6">
    <source>
        <dbReference type="ARBA" id="ARBA00022777"/>
    </source>
</evidence>
<dbReference type="CDD" id="cd00075">
    <property type="entry name" value="HATPase"/>
    <property type="match status" value="1"/>
</dbReference>
<dbReference type="EC" id="2.7.13.3" evidence="3"/>
<dbReference type="GO" id="GO:0004721">
    <property type="term" value="F:phosphoprotein phosphatase activity"/>
    <property type="evidence" value="ECO:0007669"/>
    <property type="project" value="TreeGrafter"/>
</dbReference>
<dbReference type="InterPro" id="IPR003661">
    <property type="entry name" value="HisK_dim/P_dom"/>
</dbReference>
<dbReference type="GO" id="GO:0016036">
    <property type="term" value="P:cellular response to phosphate starvation"/>
    <property type="evidence" value="ECO:0007669"/>
    <property type="project" value="TreeGrafter"/>
</dbReference>
<evidence type="ECO:0000256" key="5">
    <source>
        <dbReference type="ARBA" id="ARBA00022679"/>
    </source>
</evidence>